<dbReference type="Pfam" id="PF13843">
    <property type="entry name" value="DDE_Tnp_1_7"/>
    <property type="match status" value="1"/>
</dbReference>
<sequence>MADGGDEAGPSSGRRQRLTAQQALGLFQTLASDDNLASEREVEFSDGGSDSDGERNAMNFESDTMGLEVRPSVSNYWSTEEIMYNAFYHIMFRRERFESIYHTMLHCSDPDSENKHKIELLIDAVMEASREAFYPFQNLSIDEMVVGFTGRWKFKQYNPSKPKKYHIKTFGLVDSTKGFVLRVFPYFGRHTSYNPALDHNSGMAIKVFDTLLKDVLHDRSLVGYLSGRSLYYTGTLNLNRKYFPPQLKNIKTMKHMEAKHYLRNGESMLVTAWKDKKAKNPCVVVSTKAEKSFYTNAKNKTKPTVVNNYNMSTGGSDKVDQRVTYYSNTDRKSYKWWKKQGFFFGFSKLRRTMRLFSMLLRENREQQR</sequence>
<reference evidence="3" key="1">
    <citation type="submission" date="2025-08" db="UniProtKB">
        <authorList>
            <consortium name="RefSeq"/>
        </authorList>
    </citation>
    <scope>IDENTIFICATION</scope>
</reference>
<keyword evidence="2" id="KW-1185">Reference proteome</keyword>
<protein>
    <submittedName>
        <fullName evidence="3">PiggyBac transposable element-derived protein 4</fullName>
    </submittedName>
</protein>
<evidence type="ECO:0000259" key="1">
    <source>
        <dbReference type="Pfam" id="PF13843"/>
    </source>
</evidence>
<dbReference type="PANTHER" id="PTHR46599">
    <property type="entry name" value="PIGGYBAC TRANSPOSABLE ELEMENT-DERIVED PROTEIN 4"/>
    <property type="match status" value="1"/>
</dbReference>
<dbReference type="GeneID" id="101859604"/>
<dbReference type="RefSeq" id="XP_005110938.1">
    <property type="nucleotide sequence ID" value="XM_005110881.1"/>
</dbReference>
<evidence type="ECO:0000313" key="2">
    <source>
        <dbReference type="Proteomes" id="UP000694888"/>
    </source>
</evidence>
<dbReference type="InterPro" id="IPR029526">
    <property type="entry name" value="PGBD"/>
</dbReference>
<accession>A0ABM0K7Y6</accession>
<gene>
    <name evidence="3" type="primary">LOC101859604</name>
</gene>
<dbReference type="Proteomes" id="UP000694888">
    <property type="component" value="Unplaced"/>
</dbReference>
<feature type="domain" description="PiggyBac transposable element-derived protein" evidence="1">
    <location>
        <begin position="65"/>
        <end position="343"/>
    </location>
</feature>
<name>A0ABM0K7Y6_APLCA</name>
<proteinExistence type="predicted"/>
<evidence type="ECO:0000313" key="3">
    <source>
        <dbReference type="RefSeq" id="XP_005110938.1"/>
    </source>
</evidence>
<dbReference type="PANTHER" id="PTHR46599:SF3">
    <property type="entry name" value="PIGGYBAC TRANSPOSABLE ELEMENT-DERIVED PROTEIN 4"/>
    <property type="match status" value="1"/>
</dbReference>
<organism evidence="2 3">
    <name type="scientific">Aplysia californica</name>
    <name type="common">California sea hare</name>
    <dbReference type="NCBI Taxonomy" id="6500"/>
    <lineage>
        <taxon>Eukaryota</taxon>
        <taxon>Metazoa</taxon>
        <taxon>Spiralia</taxon>
        <taxon>Lophotrochozoa</taxon>
        <taxon>Mollusca</taxon>
        <taxon>Gastropoda</taxon>
        <taxon>Heterobranchia</taxon>
        <taxon>Euthyneura</taxon>
        <taxon>Tectipleura</taxon>
        <taxon>Aplysiida</taxon>
        <taxon>Aplysioidea</taxon>
        <taxon>Aplysiidae</taxon>
        <taxon>Aplysia</taxon>
    </lineage>
</organism>